<sequence length="287" mass="32112">MQYFSNGIALSGATVSYDWQFTDTPVLIIESGSSGEYSFEIDTTNADVGIYRITIDASLENYTSEENVDFYINIVHRPTALNGDVTLHHITKSLWVQEAYNFTFKYQDILSEINLTGVSDAYYQWYQLDADGNIIGVISNNTGLIEGADETYILDFTTSTRAVGDYAIFVTMQKNNYEARTALVDLEIKTRVLSATLPSDQFTDNLISVYSGDPFSFNISLQDDTRNIPLTGATVKIDFQNKTYSFNETGSGGYLVNITDYIKLLDTDFTNTSTTNIIISKDNFVTQ</sequence>
<accession>A0A0F9Q1R9</accession>
<dbReference type="AlphaFoldDB" id="A0A0F9Q1R9"/>
<dbReference type="EMBL" id="LAZR01001867">
    <property type="protein sequence ID" value="KKN37845.1"/>
    <property type="molecule type" value="Genomic_DNA"/>
</dbReference>
<evidence type="ECO:0000313" key="1">
    <source>
        <dbReference type="EMBL" id="KKN37845.1"/>
    </source>
</evidence>
<gene>
    <name evidence="1" type="ORF">LCGC14_0759540</name>
</gene>
<proteinExistence type="predicted"/>
<organism evidence="1">
    <name type="scientific">marine sediment metagenome</name>
    <dbReference type="NCBI Taxonomy" id="412755"/>
    <lineage>
        <taxon>unclassified sequences</taxon>
        <taxon>metagenomes</taxon>
        <taxon>ecological metagenomes</taxon>
    </lineage>
</organism>
<comment type="caution">
    <text evidence="1">The sequence shown here is derived from an EMBL/GenBank/DDBJ whole genome shotgun (WGS) entry which is preliminary data.</text>
</comment>
<protein>
    <submittedName>
        <fullName evidence="1">Uncharacterized protein</fullName>
    </submittedName>
</protein>
<feature type="non-terminal residue" evidence="1">
    <location>
        <position position="287"/>
    </location>
</feature>
<name>A0A0F9Q1R9_9ZZZZ</name>
<reference evidence="1" key="1">
    <citation type="journal article" date="2015" name="Nature">
        <title>Complex archaea that bridge the gap between prokaryotes and eukaryotes.</title>
        <authorList>
            <person name="Spang A."/>
            <person name="Saw J.H."/>
            <person name="Jorgensen S.L."/>
            <person name="Zaremba-Niedzwiedzka K."/>
            <person name="Martijn J."/>
            <person name="Lind A.E."/>
            <person name="van Eijk R."/>
            <person name="Schleper C."/>
            <person name="Guy L."/>
            <person name="Ettema T.J."/>
        </authorList>
    </citation>
    <scope>NUCLEOTIDE SEQUENCE</scope>
</reference>